<accession>A0A0A2SSC5</accession>
<gene>
    <name evidence="1" type="ORF">EP47_03560</name>
</gene>
<dbReference type="Gene3D" id="3.90.550.10">
    <property type="entry name" value="Spore Coat Polysaccharide Biosynthesis Protein SpsA, Chain A"/>
    <property type="match status" value="1"/>
</dbReference>
<dbReference type="InterPro" id="IPR029044">
    <property type="entry name" value="Nucleotide-diphossugar_trans"/>
</dbReference>
<evidence type="ECO:0000313" key="1">
    <source>
        <dbReference type="EMBL" id="KGP64010.1"/>
    </source>
</evidence>
<sequence>MRKVFVGYTSYQDIVYQIAKHSIERHSNDIKCYPIIQKSLRDLGIYTRPIDKNGSTEFSITRFLTPWLAGYKGWVLFCDNDMLALEDLNKLFDLANDKYAVLCAKHDYKPTETVKLDGQKQTLYPRKNWSSVVLWNCDHPKNKLITPELVNEVSPLFLHRFMWLEDNEIGEFSYEWNWLVEWYKEPLNGKPKMLHFTEGGPYFKHYQDVEYAQLWRDEYELYTGKKFTNDDIIDKDSWSKQIIKNTPINFTGV</sequence>
<dbReference type="SUPFAM" id="SSF53448">
    <property type="entry name" value="Nucleotide-diphospho-sugar transferases"/>
    <property type="match status" value="1"/>
</dbReference>
<dbReference type="EMBL" id="JNCF01000006">
    <property type="protein sequence ID" value="KGP64010.1"/>
    <property type="molecule type" value="Genomic_DNA"/>
</dbReference>
<keyword evidence="2" id="KW-1185">Reference proteome</keyword>
<proteinExistence type="predicted"/>
<evidence type="ECO:0000313" key="2">
    <source>
        <dbReference type="Proteomes" id="UP000054422"/>
    </source>
</evidence>
<comment type="caution">
    <text evidence="1">The sequence shown here is derived from an EMBL/GenBank/DDBJ whole genome shotgun (WGS) entry which is preliminary data.</text>
</comment>
<organism evidence="1 2">
    <name type="scientific">Legionella norrlandica</name>
    <dbReference type="NCBI Taxonomy" id="1498499"/>
    <lineage>
        <taxon>Bacteria</taxon>
        <taxon>Pseudomonadati</taxon>
        <taxon>Pseudomonadota</taxon>
        <taxon>Gammaproteobacteria</taxon>
        <taxon>Legionellales</taxon>
        <taxon>Legionellaceae</taxon>
        <taxon>Legionella</taxon>
    </lineage>
</organism>
<protein>
    <recommendedName>
        <fullName evidence="3">Glycosyltransferase</fullName>
    </recommendedName>
</protein>
<dbReference type="RefSeq" id="WP_193786249.1">
    <property type="nucleotide sequence ID" value="NZ_JNCF01000006.1"/>
</dbReference>
<dbReference type="STRING" id="1498499.EP47_03560"/>
<evidence type="ECO:0008006" key="3">
    <source>
        <dbReference type="Google" id="ProtNLM"/>
    </source>
</evidence>
<dbReference type="PANTHER" id="PTHR35105:SF2">
    <property type="entry name" value="PROTEIN CDI"/>
    <property type="match status" value="1"/>
</dbReference>
<reference evidence="1 2" key="1">
    <citation type="submission" date="2014-05" db="EMBL/GenBank/DDBJ databases">
        <authorList>
            <person name="Rizzardi K."/>
            <person name="Winiecka-Krusnell J."/>
            <person name="Ramliden M."/>
            <person name="Alm E."/>
            <person name="Andersson S."/>
            <person name="Byfors S."/>
        </authorList>
    </citation>
    <scope>NUCLEOTIDE SEQUENCE [LARGE SCALE GENOMIC DNA]</scope>
    <source>
        <strain evidence="1 2">LEGN</strain>
    </source>
</reference>
<dbReference type="Proteomes" id="UP000054422">
    <property type="component" value="Unassembled WGS sequence"/>
</dbReference>
<dbReference type="AlphaFoldDB" id="A0A0A2SSC5"/>
<name>A0A0A2SSC5_9GAMM</name>
<dbReference type="PANTHER" id="PTHR35105">
    <property type="entry name" value="EXPRESSED PROTEIN"/>
    <property type="match status" value="1"/>
</dbReference>